<evidence type="ECO:0000256" key="7">
    <source>
        <dbReference type="HAMAP-Rule" id="MF_00006"/>
    </source>
</evidence>
<evidence type="ECO:0000256" key="3">
    <source>
        <dbReference type="ARBA" id="ARBA00012338"/>
    </source>
</evidence>
<dbReference type="Pfam" id="PF14698">
    <property type="entry name" value="ASL_C2"/>
    <property type="match status" value="1"/>
</dbReference>
<dbReference type="PRINTS" id="PR00149">
    <property type="entry name" value="FUMRATELYASE"/>
</dbReference>
<feature type="domain" description="Fumarate lyase N-terminal" evidence="8">
    <location>
        <begin position="9"/>
        <end position="302"/>
    </location>
</feature>
<dbReference type="CDD" id="cd01359">
    <property type="entry name" value="Argininosuccinate_lyase"/>
    <property type="match status" value="1"/>
</dbReference>
<evidence type="ECO:0000313" key="11">
    <source>
        <dbReference type="Proteomes" id="UP000075359"/>
    </source>
</evidence>
<dbReference type="Pfam" id="PF00206">
    <property type="entry name" value="Lyase_1"/>
    <property type="match status" value="1"/>
</dbReference>
<dbReference type="EMBL" id="LNKT01000023">
    <property type="protein sequence ID" value="KYJ86432.1"/>
    <property type="molecule type" value="Genomic_DNA"/>
</dbReference>
<dbReference type="HAMAP" id="MF_00006">
    <property type="entry name" value="Arg_succ_lyase"/>
    <property type="match status" value="1"/>
</dbReference>
<proteinExistence type="inferred from homology"/>
<evidence type="ECO:0000256" key="4">
    <source>
        <dbReference type="ARBA" id="ARBA00022571"/>
    </source>
</evidence>
<accession>A0A151CFW7</accession>
<evidence type="ECO:0000259" key="9">
    <source>
        <dbReference type="Pfam" id="PF14698"/>
    </source>
</evidence>
<name>A0A151CFW7_9BACT</name>
<evidence type="ECO:0000256" key="1">
    <source>
        <dbReference type="ARBA" id="ARBA00000985"/>
    </source>
</evidence>
<dbReference type="STRING" id="1630136.AS592_06395"/>
<dbReference type="FunFam" id="1.10.40.30:FF:000001">
    <property type="entry name" value="Argininosuccinate lyase"/>
    <property type="match status" value="1"/>
</dbReference>
<keyword evidence="7" id="KW-0963">Cytoplasm</keyword>
<dbReference type="InterPro" id="IPR029419">
    <property type="entry name" value="Arg_succ_lyase_C"/>
</dbReference>
<keyword evidence="6 7" id="KW-0456">Lyase</keyword>
<sequence length="462" mass="51509">MSKKIASARISEKSSKLLQDLNNSLPFDKVLYREDIEGSLAHAFMLSEQGIISKEDYAQIESGLKEILGEIESGVFKLDGDDEDIHMAIEGRLTEKVGDAGKRLHTARSRNDQVALDFRLYVQNNTKAIAELLLENIETLVKVAEENAETMLPGMTHLQHAQPINFGYHMMAYASMFKRDYERLMSSYERNNYSPIGCAALAGTPHPVNRQTTSDRLGFTAPTLNCLDTVSDRDFALEILFNISTMMMHMSRLSEELILWSAAEFKWVTLSDRHATGSSIMPQKKNPDIPELLRGKTGRVNGNLVALLTVMKGLPLAYNKDMQEDKEGVFDSVRTAILSLQVLEEMIADMTVNKEAMEAACMVGHLSATDLADYLVKEQGLPFRDAYHITGNAVNLAEEKGLDISELSLEDLQSIDERIGEGVVALLNNRASMNARQSEGGTATIRTLEQIENLKKWLDSQK</sequence>
<dbReference type="RefSeq" id="WP_067330600.1">
    <property type="nucleotide sequence ID" value="NZ_LNKT01000023.1"/>
</dbReference>
<gene>
    <name evidence="7" type="primary">argH</name>
    <name evidence="10" type="ORF">AS592_06395</name>
</gene>
<dbReference type="Gene3D" id="1.10.40.30">
    <property type="entry name" value="Fumarase/aspartase (C-terminal domain)"/>
    <property type="match status" value="1"/>
</dbReference>
<keyword evidence="11" id="KW-1185">Reference proteome</keyword>
<feature type="domain" description="Argininosuccinate lyase C-terminal" evidence="9">
    <location>
        <begin position="366"/>
        <end position="433"/>
    </location>
</feature>
<dbReference type="FunFam" id="1.20.200.10:FF:000015">
    <property type="entry name" value="argininosuccinate lyase isoform X2"/>
    <property type="match status" value="1"/>
</dbReference>
<evidence type="ECO:0000259" key="8">
    <source>
        <dbReference type="Pfam" id="PF00206"/>
    </source>
</evidence>
<evidence type="ECO:0000256" key="5">
    <source>
        <dbReference type="ARBA" id="ARBA00022605"/>
    </source>
</evidence>
<dbReference type="EC" id="4.3.2.1" evidence="3 7"/>
<dbReference type="SUPFAM" id="SSF48557">
    <property type="entry name" value="L-aspartase-like"/>
    <property type="match status" value="1"/>
</dbReference>
<dbReference type="GO" id="GO:0005829">
    <property type="term" value="C:cytosol"/>
    <property type="evidence" value="ECO:0007669"/>
    <property type="project" value="TreeGrafter"/>
</dbReference>
<dbReference type="PANTHER" id="PTHR43814:SF1">
    <property type="entry name" value="ARGININOSUCCINATE LYASE"/>
    <property type="match status" value="1"/>
</dbReference>
<dbReference type="InterPro" id="IPR008948">
    <property type="entry name" value="L-Aspartase-like"/>
</dbReference>
<dbReference type="AlphaFoldDB" id="A0A151CFW7"/>
<evidence type="ECO:0000313" key="10">
    <source>
        <dbReference type="EMBL" id="KYJ86432.1"/>
    </source>
</evidence>
<organism evidence="10 11">
    <name type="scientific">Sulfurovum riftiae</name>
    <dbReference type="NCBI Taxonomy" id="1630136"/>
    <lineage>
        <taxon>Bacteria</taxon>
        <taxon>Pseudomonadati</taxon>
        <taxon>Campylobacterota</taxon>
        <taxon>Epsilonproteobacteria</taxon>
        <taxon>Campylobacterales</taxon>
        <taxon>Sulfurovaceae</taxon>
        <taxon>Sulfurovum</taxon>
    </lineage>
</organism>
<dbReference type="InterPro" id="IPR022761">
    <property type="entry name" value="Fumarate_lyase_N"/>
</dbReference>
<keyword evidence="5 7" id="KW-0028">Amino-acid biosynthesis</keyword>
<comment type="similarity">
    <text evidence="7">Belongs to the lyase 1 family. Argininosuccinate lyase subfamily.</text>
</comment>
<comment type="subcellular location">
    <subcellularLocation>
        <location evidence="7">Cytoplasm</location>
    </subcellularLocation>
</comment>
<dbReference type="OrthoDB" id="9769623at2"/>
<dbReference type="NCBIfam" id="TIGR00838">
    <property type="entry name" value="argH"/>
    <property type="match status" value="1"/>
</dbReference>
<dbReference type="Gene3D" id="1.10.275.10">
    <property type="entry name" value="Fumarase/aspartase (N-terminal domain)"/>
    <property type="match status" value="1"/>
</dbReference>
<comment type="catalytic activity">
    <reaction evidence="1 7">
        <text>2-(N(omega)-L-arginino)succinate = fumarate + L-arginine</text>
        <dbReference type="Rhea" id="RHEA:24020"/>
        <dbReference type="ChEBI" id="CHEBI:29806"/>
        <dbReference type="ChEBI" id="CHEBI:32682"/>
        <dbReference type="ChEBI" id="CHEBI:57472"/>
        <dbReference type="EC" id="4.3.2.1"/>
    </reaction>
</comment>
<dbReference type="InterPro" id="IPR020557">
    <property type="entry name" value="Fumarate_lyase_CS"/>
</dbReference>
<comment type="pathway">
    <text evidence="2 7">Amino-acid biosynthesis; L-arginine biosynthesis; L-arginine from L-ornithine and carbamoyl phosphate: step 3/3.</text>
</comment>
<dbReference type="InterPro" id="IPR000362">
    <property type="entry name" value="Fumarate_lyase_fam"/>
</dbReference>
<dbReference type="Gene3D" id="1.20.200.10">
    <property type="entry name" value="Fumarase/aspartase (Central domain)"/>
    <property type="match status" value="1"/>
</dbReference>
<keyword evidence="4 7" id="KW-0055">Arginine biosynthesis</keyword>
<comment type="caution">
    <text evidence="10">The sequence shown here is derived from an EMBL/GenBank/DDBJ whole genome shotgun (WGS) entry which is preliminary data.</text>
</comment>
<dbReference type="FunFam" id="1.10.275.10:FF:000002">
    <property type="entry name" value="Argininosuccinate lyase"/>
    <property type="match status" value="1"/>
</dbReference>
<dbReference type="InterPro" id="IPR024083">
    <property type="entry name" value="Fumarase/histidase_N"/>
</dbReference>
<reference evidence="10 11" key="1">
    <citation type="submission" date="2015-11" db="EMBL/GenBank/DDBJ databases">
        <title>Draft genome of Sulfurovum riftiae 1812E, a member of the Epsilonproteobacteria isolated from the tube of the deep-sea hydrothermal vent tubewom Riftia pachyptila.</title>
        <authorList>
            <person name="Vetriani C."/>
            <person name="Giovannelli D."/>
        </authorList>
    </citation>
    <scope>NUCLEOTIDE SEQUENCE [LARGE SCALE GENOMIC DNA]</scope>
    <source>
        <strain evidence="10 11">1812E</strain>
    </source>
</reference>
<dbReference type="UniPathway" id="UPA00068">
    <property type="reaction ID" value="UER00114"/>
</dbReference>
<dbReference type="PANTHER" id="PTHR43814">
    <property type="entry name" value="ARGININOSUCCINATE LYASE"/>
    <property type="match status" value="1"/>
</dbReference>
<dbReference type="Proteomes" id="UP000075359">
    <property type="component" value="Unassembled WGS sequence"/>
</dbReference>
<dbReference type="GO" id="GO:0042450">
    <property type="term" value="P:L-arginine biosynthetic process via ornithine"/>
    <property type="evidence" value="ECO:0007669"/>
    <property type="project" value="UniProtKB-UniRule"/>
</dbReference>
<dbReference type="PROSITE" id="PS00163">
    <property type="entry name" value="FUMARATE_LYASES"/>
    <property type="match status" value="1"/>
</dbReference>
<evidence type="ECO:0000256" key="6">
    <source>
        <dbReference type="ARBA" id="ARBA00023239"/>
    </source>
</evidence>
<dbReference type="InterPro" id="IPR009049">
    <property type="entry name" value="Argininosuccinate_lyase"/>
</dbReference>
<dbReference type="PRINTS" id="PR00145">
    <property type="entry name" value="ARGSUCLYASE"/>
</dbReference>
<dbReference type="GO" id="GO:0004056">
    <property type="term" value="F:argininosuccinate lyase activity"/>
    <property type="evidence" value="ECO:0007669"/>
    <property type="project" value="UniProtKB-UniRule"/>
</dbReference>
<protein>
    <recommendedName>
        <fullName evidence="3 7">Argininosuccinate lyase</fullName>
        <shortName evidence="7">ASAL</shortName>
        <ecNumber evidence="3 7">4.3.2.1</ecNumber>
    </recommendedName>
    <alternativeName>
        <fullName evidence="7">Arginosuccinase</fullName>
    </alternativeName>
</protein>
<evidence type="ECO:0000256" key="2">
    <source>
        <dbReference type="ARBA" id="ARBA00004941"/>
    </source>
</evidence>